<feature type="compositionally biased region" description="Polar residues" evidence="17">
    <location>
        <begin position="46"/>
        <end position="57"/>
    </location>
</feature>
<evidence type="ECO:0000256" key="2">
    <source>
        <dbReference type="ARBA" id="ARBA00004371"/>
    </source>
</evidence>
<evidence type="ECO:0000256" key="17">
    <source>
        <dbReference type="SAM" id="MobiDB-lite"/>
    </source>
</evidence>
<feature type="coiled-coil region" evidence="16">
    <location>
        <begin position="272"/>
        <end position="320"/>
    </location>
</feature>
<organism evidence="19 20">
    <name type="scientific">Pomacea canaliculata</name>
    <name type="common">Golden apple snail</name>
    <dbReference type="NCBI Taxonomy" id="400727"/>
    <lineage>
        <taxon>Eukaryota</taxon>
        <taxon>Metazoa</taxon>
        <taxon>Spiralia</taxon>
        <taxon>Lophotrochozoa</taxon>
        <taxon>Mollusca</taxon>
        <taxon>Gastropoda</taxon>
        <taxon>Caenogastropoda</taxon>
        <taxon>Architaenioglossa</taxon>
        <taxon>Ampullarioidea</taxon>
        <taxon>Ampullariidae</taxon>
        <taxon>Pomacea</taxon>
    </lineage>
</organism>
<name>A0A2T7PW24_POMCA</name>
<comment type="subunit">
    <text evidence="14">Homooligomer. Interacts with EGFR.</text>
</comment>
<dbReference type="Pfam" id="PF00787">
    <property type="entry name" value="PX"/>
    <property type="match status" value="1"/>
</dbReference>
<keyword evidence="5" id="KW-0813">Transport</keyword>
<feature type="region of interest" description="Disordered" evidence="17">
    <location>
        <begin position="1"/>
        <end position="57"/>
    </location>
</feature>
<dbReference type="FunFam" id="3.30.1520.10:FF:000011">
    <property type="entry name" value="Putative sorting nexin-16"/>
    <property type="match status" value="1"/>
</dbReference>
<evidence type="ECO:0000256" key="13">
    <source>
        <dbReference type="ARBA" id="ARBA00023228"/>
    </source>
</evidence>
<dbReference type="InterPro" id="IPR051837">
    <property type="entry name" value="SortingNexin/PXDomain-PKLike"/>
</dbReference>
<keyword evidence="12" id="KW-0472">Membrane</keyword>
<evidence type="ECO:0000256" key="15">
    <source>
        <dbReference type="ARBA" id="ARBA00071931"/>
    </source>
</evidence>
<keyword evidence="13" id="KW-0458">Lysosome</keyword>
<keyword evidence="20" id="KW-1185">Reference proteome</keyword>
<comment type="caution">
    <text evidence="19">The sequence shown here is derived from an EMBL/GenBank/DDBJ whole genome shotgun (WGS) entry which is preliminary data.</text>
</comment>
<evidence type="ECO:0000313" key="20">
    <source>
        <dbReference type="Proteomes" id="UP000245119"/>
    </source>
</evidence>
<evidence type="ECO:0000256" key="1">
    <source>
        <dbReference type="ARBA" id="ARBA00004146"/>
    </source>
</evidence>
<dbReference type="GO" id="GO:0035091">
    <property type="term" value="F:phosphatidylinositol binding"/>
    <property type="evidence" value="ECO:0007669"/>
    <property type="project" value="InterPro"/>
</dbReference>
<feature type="domain" description="PX" evidence="18">
    <location>
        <begin position="153"/>
        <end position="267"/>
    </location>
</feature>
<evidence type="ECO:0000256" key="16">
    <source>
        <dbReference type="SAM" id="Coils"/>
    </source>
</evidence>
<evidence type="ECO:0000256" key="5">
    <source>
        <dbReference type="ARBA" id="ARBA00022448"/>
    </source>
</evidence>
<evidence type="ECO:0000256" key="7">
    <source>
        <dbReference type="ARBA" id="ARBA00022553"/>
    </source>
</evidence>
<dbReference type="Gene3D" id="3.30.1520.10">
    <property type="entry name" value="Phox-like domain"/>
    <property type="match status" value="1"/>
</dbReference>
<keyword evidence="7" id="KW-0597">Phosphoprotein</keyword>
<reference evidence="19 20" key="1">
    <citation type="submission" date="2018-04" db="EMBL/GenBank/DDBJ databases">
        <title>The genome of golden apple snail Pomacea canaliculata provides insight into stress tolerance and invasive adaptation.</title>
        <authorList>
            <person name="Liu C."/>
            <person name="Liu B."/>
            <person name="Ren Y."/>
            <person name="Zhang Y."/>
            <person name="Wang H."/>
            <person name="Li S."/>
            <person name="Jiang F."/>
            <person name="Yin L."/>
            <person name="Zhang G."/>
            <person name="Qian W."/>
            <person name="Fan W."/>
        </authorList>
    </citation>
    <scope>NUCLEOTIDE SEQUENCE [LARGE SCALE GENOMIC DNA]</scope>
    <source>
        <strain evidence="19">SZHN2017</strain>
        <tissue evidence="19">Muscle</tissue>
    </source>
</reference>
<keyword evidence="6" id="KW-0963">Cytoplasm</keyword>
<protein>
    <recommendedName>
        <fullName evidence="15">Sorting nexin-16</fullName>
    </recommendedName>
</protein>
<dbReference type="GO" id="GO:0031902">
    <property type="term" value="C:late endosome membrane"/>
    <property type="evidence" value="ECO:0007669"/>
    <property type="project" value="UniProtKB-SubCell"/>
</dbReference>
<evidence type="ECO:0000256" key="9">
    <source>
        <dbReference type="ARBA" id="ARBA00022927"/>
    </source>
</evidence>
<evidence type="ECO:0000259" key="18">
    <source>
        <dbReference type="PROSITE" id="PS50195"/>
    </source>
</evidence>
<gene>
    <name evidence="19" type="ORF">C0Q70_00231</name>
</gene>
<dbReference type="AlphaFoldDB" id="A0A2T7PW24"/>
<dbReference type="PANTHER" id="PTHR22999:SF23">
    <property type="entry name" value="SORTING NEXIN-16"/>
    <property type="match status" value="1"/>
</dbReference>
<feature type="compositionally biased region" description="Polar residues" evidence="17">
    <location>
        <begin position="1"/>
        <end position="10"/>
    </location>
</feature>
<comment type="subcellular location">
    <subcellularLocation>
        <location evidence="4">Cytoplasm</location>
    </subcellularLocation>
    <subcellularLocation>
        <location evidence="1">Early endosome membrane</location>
    </subcellularLocation>
    <subcellularLocation>
        <location evidence="3">Late endosome membrane</location>
        <topology evidence="3">Peripheral membrane protein</topology>
        <orientation evidence="3">Cytoplasmic side</orientation>
    </subcellularLocation>
    <subcellularLocation>
        <location evidence="2">Lysosome</location>
    </subcellularLocation>
</comment>
<keyword evidence="10 16" id="KW-0175">Coiled coil</keyword>
<dbReference type="PROSITE" id="PS50195">
    <property type="entry name" value="PX"/>
    <property type="match status" value="1"/>
</dbReference>
<evidence type="ECO:0000256" key="3">
    <source>
        <dbReference type="ARBA" id="ARBA00004492"/>
    </source>
</evidence>
<evidence type="ECO:0000256" key="11">
    <source>
        <dbReference type="ARBA" id="ARBA00023121"/>
    </source>
</evidence>
<keyword evidence="8" id="KW-0967">Endosome</keyword>
<dbReference type="SMART" id="SM00312">
    <property type="entry name" value="PX"/>
    <property type="match status" value="1"/>
</dbReference>
<evidence type="ECO:0000313" key="19">
    <source>
        <dbReference type="EMBL" id="PVD37634.1"/>
    </source>
</evidence>
<dbReference type="SUPFAM" id="SSF64268">
    <property type="entry name" value="PX domain"/>
    <property type="match status" value="1"/>
</dbReference>
<keyword evidence="9" id="KW-0653">Protein transport</keyword>
<proteinExistence type="predicted"/>
<dbReference type="Proteomes" id="UP000245119">
    <property type="component" value="Linkage Group LG1"/>
</dbReference>
<evidence type="ECO:0000256" key="8">
    <source>
        <dbReference type="ARBA" id="ARBA00022753"/>
    </source>
</evidence>
<sequence>MSSPDRNLQIDQGDARVKQTSVTDPKAVPKSRTSKIDFLPGGNAASYVSQRSSSVETLDTPNQVEYHESGLQSNRRSEVGGVIEDSQDKDDGLVHNCETMPPTMFHPEHQSTPNQFRYRNFSDGSNLNTPSDLSEEHDIADDRVLSESQILIPGDLLVPIMGFETMESRSKFTVYKIQVQIGGDSTGWFVFRRYSDFVHLNERLKRLFPGFRLALPPKRWFRDNFDKEFLEERVLGLQAFLNNITGHKDICNSTPVRTFFCLDEPPGPHDSLEESRALCDTLEETLYALRQELREKESEISLLKEELDLYRAQVEMLSSRLRDRNTNLTKGESLVSPTSVGCSLAECDRHRDSIPSTPCFEDEPNKTK</sequence>
<evidence type="ECO:0000256" key="4">
    <source>
        <dbReference type="ARBA" id="ARBA00004496"/>
    </source>
</evidence>
<dbReference type="STRING" id="400727.A0A2T7PW24"/>
<evidence type="ECO:0000256" key="12">
    <source>
        <dbReference type="ARBA" id="ARBA00023136"/>
    </source>
</evidence>
<dbReference type="InterPro" id="IPR001683">
    <property type="entry name" value="PX_dom"/>
</dbReference>
<evidence type="ECO:0000256" key="6">
    <source>
        <dbReference type="ARBA" id="ARBA00022490"/>
    </source>
</evidence>
<dbReference type="OrthoDB" id="76516at2759"/>
<evidence type="ECO:0000256" key="10">
    <source>
        <dbReference type="ARBA" id="ARBA00023054"/>
    </source>
</evidence>
<dbReference type="InterPro" id="IPR036871">
    <property type="entry name" value="PX_dom_sf"/>
</dbReference>
<dbReference type="PANTHER" id="PTHR22999">
    <property type="entry name" value="PX SERINE/THREONINE KINASE PXK"/>
    <property type="match status" value="1"/>
</dbReference>
<evidence type="ECO:0000256" key="14">
    <source>
        <dbReference type="ARBA" id="ARBA00063452"/>
    </source>
</evidence>
<accession>A0A2T7PW24</accession>
<dbReference type="GO" id="GO:0006622">
    <property type="term" value="P:protein targeting to lysosome"/>
    <property type="evidence" value="ECO:0007669"/>
    <property type="project" value="TreeGrafter"/>
</dbReference>
<dbReference type="GO" id="GO:0045022">
    <property type="term" value="P:early endosome to late endosome transport"/>
    <property type="evidence" value="ECO:0007669"/>
    <property type="project" value="TreeGrafter"/>
</dbReference>
<dbReference type="GO" id="GO:0008333">
    <property type="term" value="P:endosome to lysosome transport"/>
    <property type="evidence" value="ECO:0007669"/>
    <property type="project" value="TreeGrafter"/>
</dbReference>
<keyword evidence="11" id="KW-0446">Lipid-binding</keyword>
<dbReference type="GO" id="GO:0005764">
    <property type="term" value="C:lysosome"/>
    <property type="evidence" value="ECO:0007669"/>
    <property type="project" value="UniProtKB-SubCell"/>
</dbReference>
<dbReference type="EMBL" id="PZQS01000001">
    <property type="protein sequence ID" value="PVD37634.1"/>
    <property type="molecule type" value="Genomic_DNA"/>
</dbReference>
<dbReference type="GO" id="GO:0031901">
    <property type="term" value="C:early endosome membrane"/>
    <property type="evidence" value="ECO:0007669"/>
    <property type="project" value="UniProtKB-SubCell"/>
</dbReference>